<keyword evidence="5 7" id="KW-0720">Serine protease</keyword>
<dbReference type="Pfam" id="PF00574">
    <property type="entry name" value="CLP_protease"/>
    <property type="match status" value="1"/>
</dbReference>
<dbReference type="PRINTS" id="PR00127">
    <property type="entry name" value="CLPPROTEASEP"/>
</dbReference>
<dbReference type="PANTHER" id="PTHR10381">
    <property type="entry name" value="ATP-DEPENDENT CLP PROTEASE PROTEOLYTIC SUBUNIT"/>
    <property type="match status" value="1"/>
</dbReference>
<dbReference type="HAMAP" id="MF_00444">
    <property type="entry name" value="ClpP"/>
    <property type="match status" value="1"/>
</dbReference>
<keyword evidence="2 10" id="KW-0934">Plastid</keyword>
<dbReference type="AlphaFoldDB" id="A0A6M8YSM9"/>
<evidence type="ECO:0000256" key="5">
    <source>
        <dbReference type="ARBA" id="ARBA00022825"/>
    </source>
</evidence>
<dbReference type="EC" id="3.4.21.92" evidence="7"/>
<comment type="subcellular location">
    <subcellularLocation>
        <location evidence="7">Plastid</location>
        <location evidence="7">Chloroplast stroma</location>
    </subcellularLocation>
</comment>
<dbReference type="InterPro" id="IPR023562">
    <property type="entry name" value="ClpP/TepA"/>
</dbReference>
<dbReference type="InterPro" id="IPR033135">
    <property type="entry name" value="ClpP_His_AS"/>
</dbReference>
<evidence type="ECO:0000256" key="3">
    <source>
        <dbReference type="ARBA" id="ARBA00022670"/>
    </source>
</evidence>
<comment type="function">
    <text evidence="7">Cleaves peptides in various proteins in a process that requires ATP hydrolysis. Has a chymotrypsin-like activity. Plays a major role in the degradation of misfolded proteins.</text>
</comment>
<dbReference type="GO" id="GO:0004252">
    <property type="term" value="F:serine-type endopeptidase activity"/>
    <property type="evidence" value="ECO:0007669"/>
    <property type="project" value="UniProtKB-UniRule"/>
</dbReference>
<evidence type="ECO:0000256" key="8">
    <source>
        <dbReference type="PROSITE-ProRule" id="PRU10086"/>
    </source>
</evidence>
<dbReference type="InterPro" id="IPR001907">
    <property type="entry name" value="ClpP"/>
</dbReference>
<keyword evidence="10" id="KW-0150">Chloroplast</keyword>
<feature type="active site" evidence="7 8">
    <location>
        <position position="134"/>
    </location>
</feature>
<evidence type="ECO:0000256" key="9">
    <source>
        <dbReference type="RuleBase" id="RU003567"/>
    </source>
</evidence>
<evidence type="ECO:0000256" key="6">
    <source>
        <dbReference type="ARBA" id="ARBA00034021"/>
    </source>
</evidence>
<dbReference type="SUPFAM" id="SSF52096">
    <property type="entry name" value="ClpP/crotonase"/>
    <property type="match status" value="1"/>
</dbReference>
<keyword evidence="3 7" id="KW-0645">Protease</keyword>
<evidence type="ECO:0000256" key="4">
    <source>
        <dbReference type="ARBA" id="ARBA00022801"/>
    </source>
</evidence>
<evidence type="ECO:0000256" key="2">
    <source>
        <dbReference type="ARBA" id="ARBA00022640"/>
    </source>
</evidence>
<organism evidence="10">
    <name type="scientific">Diptychocarpus strictus</name>
    <dbReference type="NCBI Taxonomy" id="359840"/>
    <lineage>
        <taxon>Eukaryota</taxon>
        <taxon>Viridiplantae</taxon>
        <taxon>Streptophyta</taxon>
        <taxon>Embryophyta</taxon>
        <taxon>Tracheophyta</taxon>
        <taxon>Spermatophyta</taxon>
        <taxon>Magnoliopsida</taxon>
        <taxon>eudicotyledons</taxon>
        <taxon>Gunneridae</taxon>
        <taxon>Pentapetalae</taxon>
        <taxon>rosids</taxon>
        <taxon>malvids</taxon>
        <taxon>Brassicales</taxon>
        <taxon>Brassicaceae</taxon>
        <taxon>Chorisporeae</taxon>
        <taxon>Diptychocarpus</taxon>
    </lineage>
</organism>
<keyword evidence="4 7" id="KW-0378">Hydrolase</keyword>
<proteinExistence type="inferred from homology"/>
<feature type="active site" description="Nucleophile" evidence="7">
    <location>
        <position position="109"/>
    </location>
</feature>
<dbReference type="GO" id="GO:0009570">
    <property type="term" value="C:chloroplast stroma"/>
    <property type="evidence" value="ECO:0007669"/>
    <property type="project" value="UniProtKB-SubCell"/>
</dbReference>
<evidence type="ECO:0000256" key="1">
    <source>
        <dbReference type="ARBA" id="ARBA00007039"/>
    </source>
</evidence>
<gene>
    <name evidence="7 10" type="primary">clpP</name>
</gene>
<reference evidence="10" key="1">
    <citation type="submission" date="2019-03" db="EMBL/GenBank/DDBJ databases">
        <authorList>
            <person name="Rigault P."/>
            <person name="Hohmann N."/>
            <person name="Wolf E."/>
            <person name="Koch M."/>
        </authorList>
    </citation>
    <scope>NUCLEOTIDE SEQUENCE</scope>
</reference>
<accession>A0A6M8YSM9</accession>
<comment type="similarity">
    <text evidence="1 7 9">Belongs to the peptidase S14 family.</text>
</comment>
<comment type="subunit">
    <text evidence="7">Component of the chloroplastic Clp protease core complex.</text>
</comment>
<geneLocation type="chloroplast" evidence="10"/>
<dbReference type="CDD" id="cd07017">
    <property type="entry name" value="S14_ClpP_2"/>
    <property type="match status" value="1"/>
</dbReference>
<sequence length="210" mass="23424">MPIGVPKVLFVLPQDDNEEDSQPEPASWVDVYNRLYRERFLFLGQEAEPEPSNQVMGLMISLTIEDPTRELFLFINSPGGGVISGLGIFDTMQMVPQDVHTVCIGLAASVASFILVGGSKPKRIAYPHSRVMIHQPASSFFESPLGEFIVDSDELLKIREMMGDVYEELTGTPLWALSEDMERDVFLSPKEAQTHGIVDRVGFPDFSFKV</sequence>
<evidence type="ECO:0000256" key="7">
    <source>
        <dbReference type="HAMAP-Rule" id="MF_00444"/>
    </source>
</evidence>
<dbReference type="GO" id="GO:0009368">
    <property type="term" value="C:endopeptidase Clp complex"/>
    <property type="evidence" value="ECO:0007669"/>
    <property type="project" value="TreeGrafter"/>
</dbReference>
<dbReference type="GO" id="GO:0004176">
    <property type="term" value="F:ATP-dependent peptidase activity"/>
    <property type="evidence" value="ECO:0007669"/>
    <property type="project" value="InterPro"/>
</dbReference>
<dbReference type="Gene3D" id="3.90.226.10">
    <property type="entry name" value="2-enoyl-CoA Hydratase, Chain A, domain 1"/>
    <property type="match status" value="1"/>
</dbReference>
<dbReference type="GO" id="GO:0006515">
    <property type="term" value="P:protein quality control for misfolded or incompletely synthesized proteins"/>
    <property type="evidence" value="ECO:0007669"/>
    <property type="project" value="TreeGrafter"/>
</dbReference>
<evidence type="ECO:0000313" key="10">
    <source>
        <dbReference type="EMBL" id="QKK41975.1"/>
    </source>
</evidence>
<dbReference type="GeneID" id="56048463"/>
<dbReference type="GO" id="GO:0051117">
    <property type="term" value="F:ATPase binding"/>
    <property type="evidence" value="ECO:0007669"/>
    <property type="project" value="TreeGrafter"/>
</dbReference>
<dbReference type="PROSITE" id="PS00382">
    <property type="entry name" value="CLP_PROTEASE_HIS"/>
    <property type="match status" value="1"/>
</dbReference>
<dbReference type="InterPro" id="IPR029045">
    <property type="entry name" value="ClpP/crotonase-like_dom_sf"/>
</dbReference>
<dbReference type="EMBL" id="MK637708">
    <property type="protein sequence ID" value="QKK41975.1"/>
    <property type="molecule type" value="Genomic_DNA"/>
</dbReference>
<protein>
    <recommendedName>
        <fullName evidence="7 9">ATP-dependent Clp protease proteolytic subunit</fullName>
        <ecNumber evidence="7">3.4.21.92</ecNumber>
    </recommendedName>
    <alternativeName>
        <fullName evidence="7">Endopeptidase Clp</fullName>
    </alternativeName>
</protein>
<dbReference type="RefSeq" id="YP_009895515.1">
    <property type="nucleotide sequence ID" value="NC_049632.1"/>
</dbReference>
<comment type="catalytic activity">
    <reaction evidence="6 7 8">
        <text>Hydrolysis of proteins to small peptides in the presence of ATP and magnesium. alpha-casein is the usual test substrate. In the absence of ATP, only oligopeptides shorter than five residues are hydrolyzed (such as succinyl-Leu-Tyr-|-NHMec, and Leu-Tyr-Leu-|-Tyr-Trp, in which cleavage of the -Tyr-|-Leu- and -Tyr-|-Trp bonds also occurs).</text>
        <dbReference type="EC" id="3.4.21.92"/>
    </reaction>
</comment>
<name>A0A6M8YSM9_9BRAS</name>
<dbReference type="PANTHER" id="PTHR10381:SF15">
    <property type="entry name" value="CHLOROPLASTIC ATP-DEPENDENT CLP PROTEASE PROTEOLYTIC SUBUNIT 1"/>
    <property type="match status" value="1"/>
</dbReference>